<dbReference type="PROSITE" id="PS50102">
    <property type="entry name" value="RRM"/>
    <property type="match status" value="1"/>
</dbReference>
<organism evidence="3 4">
    <name type="scientific">Heterorhabditis bacteriophora</name>
    <name type="common">Entomopathogenic nematode worm</name>
    <dbReference type="NCBI Taxonomy" id="37862"/>
    <lineage>
        <taxon>Eukaryota</taxon>
        <taxon>Metazoa</taxon>
        <taxon>Ecdysozoa</taxon>
        <taxon>Nematoda</taxon>
        <taxon>Chromadorea</taxon>
        <taxon>Rhabditida</taxon>
        <taxon>Rhabditina</taxon>
        <taxon>Rhabditomorpha</taxon>
        <taxon>Strongyloidea</taxon>
        <taxon>Heterorhabditidae</taxon>
        <taxon>Heterorhabditis</taxon>
    </lineage>
</organism>
<dbReference type="InterPro" id="IPR050907">
    <property type="entry name" value="SRSF"/>
</dbReference>
<dbReference type="Gene3D" id="3.30.70.330">
    <property type="match status" value="1"/>
</dbReference>
<sequence length="133" mass="14688">MSRRDIETKVYIGGLPHDATSQEVLSLNTFVWYDASLKFLIEDVFHRFGRIRKVWVARRPPGFAFVEFEDTRDAEDAVKALDGSICGVRARVELSHGKRRNGGGGFGGRGGGYGSGYGGGYGGRRSRFVQLNI</sequence>
<dbReference type="InterPro" id="IPR000504">
    <property type="entry name" value="RRM_dom"/>
</dbReference>
<name>A0A1I7WCY9_HETBA</name>
<dbReference type="InterPro" id="IPR012677">
    <property type="entry name" value="Nucleotide-bd_a/b_plait_sf"/>
</dbReference>
<feature type="domain" description="RRM" evidence="2">
    <location>
        <begin position="8"/>
        <end position="97"/>
    </location>
</feature>
<dbReference type="PANTHER" id="PTHR23147">
    <property type="entry name" value="SERINE/ARGININE RICH SPLICING FACTOR"/>
    <property type="match status" value="1"/>
</dbReference>
<keyword evidence="1" id="KW-0694">RNA-binding</keyword>
<reference evidence="4" key="1">
    <citation type="submission" date="2016-11" db="UniProtKB">
        <authorList>
            <consortium name="WormBaseParasite"/>
        </authorList>
    </citation>
    <scope>IDENTIFICATION</scope>
</reference>
<dbReference type="AlphaFoldDB" id="A0A1I7WCY9"/>
<dbReference type="CDD" id="cd12373">
    <property type="entry name" value="RRM_SRSF3_like"/>
    <property type="match status" value="1"/>
</dbReference>
<protein>
    <submittedName>
        <fullName evidence="4">RRM domain-containing protein</fullName>
    </submittedName>
</protein>
<dbReference type="Proteomes" id="UP000095283">
    <property type="component" value="Unplaced"/>
</dbReference>
<dbReference type="GO" id="GO:0003723">
    <property type="term" value="F:RNA binding"/>
    <property type="evidence" value="ECO:0007669"/>
    <property type="project" value="UniProtKB-UniRule"/>
</dbReference>
<proteinExistence type="predicted"/>
<evidence type="ECO:0000256" key="1">
    <source>
        <dbReference type="PROSITE-ProRule" id="PRU00176"/>
    </source>
</evidence>
<evidence type="ECO:0000313" key="3">
    <source>
        <dbReference type="Proteomes" id="UP000095283"/>
    </source>
</evidence>
<dbReference type="SMART" id="SM00360">
    <property type="entry name" value="RRM"/>
    <property type="match status" value="1"/>
</dbReference>
<dbReference type="Pfam" id="PF00076">
    <property type="entry name" value="RRM_1"/>
    <property type="match status" value="1"/>
</dbReference>
<dbReference type="SUPFAM" id="SSF54928">
    <property type="entry name" value="RNA-binding domain, RBD"/>
    <property type="match status" value="1"/>
</dbReference>
<accession>A0A1I7WCY9</accession>
<evidence type="ECO:0000259" key="2">
    <source>
        <dbReference type="PROSITE" id="PS50102"/>
    </source>
</evidence>
<dbReference type="WBParaSite" id="Hba_02566">
    <property type="protein sequence ID" value="Hba_02566"/>
    <property type="gene ID" value="Hba_02566"/>
</dbReference>
<dbReference type="InterPro" id="IPR035979">
    <property type="entry name" value="RBD_domain_sf"/>
</dbReference>
<keyword evidence="3" id="KW-1185">Reference proteome</keyword>
<evidence type="ECO:0000313" key="4">
    <source>
        <dbReference type="WBParaSite" id="Hba_02566"/>
    </source>
</evidence>